<accession>A0ACA9M3M5</accession>
<protein>
    <submittedName>
        <fullName evidence="1">4717_t:CDS:1</fullName>
    </submittedName>
</protein>
<name>A0ACA9M3M5_9GLOM</name>
<evidence type="ECO:0000313" key="2">
    <source>
        <dbReference type="Proteomes" id="UP000789525"/>
    </source>
</evidence>
<dbReference type="EMBL" id="CAJVPT010009917">
    <property type="protein sequence ID" value="CAG8565534.1"/>
    <property type="molecule type" value="Genomic_DNA"/>
</dbReference>
<sequence>DQQRILRRWSRSAITLHAGKGFIGVAVEVSVLDVEDVQVDEDVEVE</sequence>
<organism evidence="1 2">
    <name type="scientific">Acaulospora colombiana</name>
    <dbReference type="NCBI Taxonomy" id="27376"/>
    <lineage>
        <taxon>Eukaryota</taxon>
        <taxon>Fungi</taxon>
        <taxon>Fungi incertae sedis</taxon>
        <taxon>Mucoromycota</taxon>
        <taxon>Glomeromycotina</taxon>
        <taxon>Glomeromycetes</taxon>
        <taxon>Diversisporales</taxon>
        <taxon>Acaulosporaceae</taxon>
        <taxon>Acaulospora</taxon>
    </lineage>
</organism>
<feature type="non-terminal residue" evidence="1">
    <location>
        <position position="46"/>
    </location>
</feature>
<feature type="non-terminal residue" evidence="1">
    <location>
        <position position="1"/>
    </location>
</feature>
<gene>
    <name evidence="1" type="ORF">ACOLOM_LOCUS5398</name>
</gene>
<dbReference type="Proteomes" id="UP000789525">
    <property type="component" value="Unassembled WGS sequence"/>
</dbReference>
<comment type="caution">
    <text evidence="1">The sequence shown here is derived from an EMBL/GenBank/DDBJ whole genome shotgun (WGS) entry which is preliminary data.</text>
</comment>
<proteinExistence type="predicted"/>
<reference evidence="1" key="1">
    <citation type="submission" date="2021-06" db="EMBL/GenBank/DDBJ databases">
        <authorList>
            <person name="Kallberg Y."/>
            <person name="Tangrot J."/>
            <person name="Rosling A."/>
        </authorList>
    </citation>
    <scope>NUCLEOTIDE SEQUENCE</scope>
    <source>
        <strain evidence="1">CL356</strain>
    </source>
</reference>
<evidence type="ECO:0000313" key="1">
    <source>
        <dbReference type="EMBL" id="CAG8565534.1"/>
    </source>
</evidence>
<keyword evidence="2" id="KW-1185">Reference proteome</keyword>